<gene>
    <name evidence="1" type="ORF">QFW77_13955</name>
</gene>
<keyword evidence="1" id="KW-0489">Methyltransferase</keyword>
<keyword evidence="1" id="KW-0808">Transferase</keyword>
<dbReference type="GO" id="GO:0008168">
    <property type="term" value="F:methyltransferase activity"/>
    <property type="evidence" value="ECO:0007669"/>
    <property type="project" value="UniProtKB-KW"/>
</dbReference>
<dbReference type="GO" id="GO:0032259">
    <property type="term" value="P:methylation"/>
    <property type="evidence" value="ECO:0007669"/>
    <property type="project" value="UniProtKB-KW"/>
</dbReference>
<dbReference type="InterPro" id="IPR029063">
    <property type="entry name" value="SAM-dependent_MTases_sf"/>
</dbReference>
<dbReference type="Gene3D" id="3.40.50.150">
    <property type="entry name" value="Vaccinia Virus protein VP39"/>
    <property type="match status" value="1"/>
</dbReference>
<sequence length="198" mass="21792">MSTPQPYFEALHAHDDPWGYRSRWYEARKRALLLASLPRERFARGWELGCANGELTAALAPRCATLLATDLSARAVAAARVRTGALPQVEVRQAAHPRQWPAGRFDLIVFGEVGYYLDAEALDLTVARLRDSLDHDGVLIACHWLAPFDAAPLDGRSVHARIARGFDRAASFGYEDGDVLLEGWSVAPGSVAQREGLR</sequence>
<accession>A0ABT6JB74</accession>
<dbReference type="InterPro" id="IPR008715">
    <property type="entry name" value="SAM-MeTfrase_NodS-like"/>
</dbReference>
<protein>
    <submittedName>
        <fullName evidence="1">SAM-dependent methyltransferase</fullName>
    </submittedName>
</protein>
<name>A0ABT6JB74_9GAMM</name>
<keyword evidence="2" id="KW-1185">Reference proteome</keyword>
<evidence type="ECO:0000313" key="2">
    <source>
        <dbReference type="Proteomes" id="UP001156940"/>
    </source>
</evidence>
<dbReference type="SUPFAM" id="SSF53335">
    <property type="entry name" value="S-adenosyl-L-methionine-dependent methyltransferases"/>
    <property type="match status" value="1"/>
</dbReference>
<organism evidence="1 2">
    <name type="scientific">Luteimonas endophytica</name>
    <dbReference type="NCBI Taxonomy" id="3042023"/>
    <lineage>
        <taxon>Bacteria</taxon>
        <taxon>Pseudomonadati</taxon>
        <taxon>Pseudomonadota</taxon>
        <taxon>Gammaproteobacteria</taxon>
        <taxon>Lysobacterales</taxon>
        <taxon>Lysobacteraceae</taxon>
        <taxon>Luteimonas</taxon>
    </lineage>
</organism>
<dbReference type="RefSeq" id="WP_280575378.1">
    <property type="nucleotide sequence ID" value="NZ_JARXRM010000043.1"/>
</dbReference>
<comment type="caution">
    <text evidence="1">The sequence shown here is derived from an EMBL/GenBank/DDBJ whole genome shotgun (WGS) entry which is preliminary data.</text>
</comment>
<reference evidence="1 2" key="1">
    <citation type="submission" date="2023-04" db="EMBL/GenBank/DDBJ databases">
        <title>Luteimonas endophyticus RD2P54.</title>
        <authorList>
            <person name="Sun J.-Q."/>
        </authorList>
    </citation>
    <scope>NUCLEOTIDE SEQUENCE [LARGE SCALE GENOMIC DNA]</scope>
    <source>
        <strain evidence="1 2">RD2P54</strain>
    </source>
</reference>
<proteinExistence type="predicted"/>
<dbReference type="Pfam" id="PF05401">
    <property type="entry name" value="NodS"/>
    <property type="match status" value="1"/>
</dbReference>
<evidence type="ECO:0000313" key="1">
    <source>
        <dbReference type="EMBL" id="MDH5824082.1"/>
    </source>
</evidence>
<dbReference type="Proteomes" id="UP001156940">
    <property type="component" value="Unassembled WGS sequence"/>
</dbReference>
<dbReference type="EMBL" id="JARXRM010000043">
    <property type="protein sequence ID" value="MDH5824082.1"/>
    <property type="molecule type" value="Genomic_DNA"/>
</dbReference>